<organism evidence="1 2">
    <name type="scientific">Oedothorax gibbosus</name>
    <dbReference type="NCBI Taxonomy" id="931172"/>
    <lineage>
        <taxon>Eukaryota</taxon>
        <taxon>Metazoa</taxon>
        <taxon>Ecdysozoa</taxon>
        <taxon>Arthropoda</taxon>
        <taxon>Chelicerata</taxon>
        <taxon>Arachnida</taxon>
        <taxon>Araneae</taxon>
        <taxon>Araneomorphae</taxon>
        <taxon>Entelegynae</taxon>
        <taxon>Araneoidea</taxon>
        <taxon>Linyphiidae</taxon>
        <taxon>Erigoninae</taxon>
        <taxon>Oedothorax</taxon>
    </lineage>
</organism>
<keyword evidence="2" id="KW-1185">Reference proteome</keyword>
<evidence type="ECO:0008006" key="3">
    <source>
        <dbReference type="Google" id="ProtNLM"/>
    </source>
</evidence>
<dbReference type="Proteomes" id="UP000827092">
    <property type="component" value="Unassembled WGS sequence"/>
</dbReference>
<sequence>MEGADHAVKYFLTEVFRLLRVRHKVFEDIPMEYLEPVDEVSSTLIENMSKVVFMHSFSSRSLWHPYLKNNLERWNASWKLYLQYTIYTYYCINDGIYEVNERLVSILSVAAITESFLCNRGYKEYLGDSIKILCKFFKKEVAKNFFVGGGWKSLQSYLLSHEYLTMYGEKRPISEAEVAITNDRLKGLLSKFMKNFVPESIQREEIENHEPTKTMVDCILQQP</sequence>
<comment type="caution">
    <text evidence="1">The sequence shown here is derived from an EMBL/GenBank/DDBJ whole genome shotgun (WGS) entry which is preliminary data.</text>
</comment>
<evidence type="ECO:0000313" key="1">
    <source>
        <dbReference type="EMBL" id="KAG8179440.1"/>
    </source>
</evidence>
<gene>
    <name evidence="1" type="ORF">JTE90_026334</name>
</gene>
<evidence type="ECO:0000313" key="2">
    <source>
        <dbReference type="Proteomes" id="UP000827092"/>
    </source>
</evidence>
<dbReference type="AlphaFoldDB" id="A0AAV6U648"/>
<protein>
    <recommendedName>
        <fullName evidence="3">Cullin N-terminal domain-containing protein</fullName>
    </recommendedName>
</protein>
<name>A0AAV6U648_9ARAC</name>
<proteinExistence type="predicted"/>
<reference evidence="1 2" key="1">
    <citation type="journal article" date="2022" name="Nat. Ecol. Evol.">
        <title>A masculinizing supergene underlies an exaggerated male reproductive morph in a spider.</title>
        <authorList>
            <person name="Hendrickx F."/>
            <person name="De Corte Z."/>
            <person name="Sonet G."/>
            <person name="Van Belleghem S.M."/>
            <person name="Kostlbacher S."/>
            <person name="Vangestel C."/>
        </authorList>
    </citation>
    <scope>NUCLEOTIDE SEQUENCE [LARGE SCALE GENOMIC DNA]</scope>
    <source>
        <strain evidence="1">W744_W776</strain>
    </source>
</reference>
<accession>A0AAV6U648</accession>
<dbReference type="EMBL" id="JAFNEN010000627">
    <property type="protein sequence ID" value="KAG8179440.1"/>
    <property type="molecule type" value="Genomic_DNA"/>
</dbReference>